<keyword evidence="1" id="KW-0479">Metal-binding</keyword>
<comment type="caution">
    <text evidence="7">The sequence shown here is derived from an EMBL/GenBank/DDBJ whole genome shotgun (WGS) entry which is preliminary data.</text>
</comment>
<dbReference type="InterPro" id="IPR007529">
    <property type="entry name" value="Znf_HIT"/>
</dbReference>
<evidence type="ECO:0000259" key="6">
    <source>
        <dbReference type="PROSITE" id="PS51083"/>
    </source>
</evidence>
<dbReference type="PROSITE" id="PS51083">
    <property type="entry name" value="ZF_HIT"/>
    <property type="match status" value="1"/>
</dbReference>
<dbReference type="PANTHER" id="PTHR13483">
    <property type="entry name" value="BOX C_D SNORNA PROTEIN 1-RELATED"/>
    <property type="match status" value="1"/>
</dbReference>
<keyword evidence="2 4" id="KW-0863">Zinc-finger</keyword>
<keyword evidence="3" id="KW-0862">Zinc</keyword>
<dbReference type="PANTHER" id="PTHR13483:SF16">
    <property type="entry name" value="HIT-TYPE DOMAIN-CONTAINING PROTEIN"/>
    <property type="match status" value="1"/>
</dbReference>
<reference evidence="7 8" key="1">
    <citation type="journal article" date="2020" name="BMC Genomics">
        <title>Intraspecific diversification of the crop wild relative Brassica cretica Lam. using demographic model selection.</title>
        <authorList>
            <person name="Kioukis A."/>
            <person name="Michalopoulou V.A."/>
            <person name="Briers L."/>
            <person name="Pirintsos S."/>
            <person name="Studholme D.J."/>
            <person name="Pavlidis P."/>
            <person name="Sarris P.F."/>
        </authorList>
    </citation>
    <scope>NUCLEOTIDE SEQUENCE [LARGE SCALE GENOMIC DNA]</scope>
    <source>
        <strain evidence="8">cv. PFS-1207/04</strain>
    </source>
</reference>
<evidence type="ECO:0000256" key="4">
    <source>
        <dbReference type="PROSITE-ProRule" id="PRU00453"/>
    </source>
</evidence>
<feature type="region of interest" description="Disordered" evidence="5">
    <location>
        <begin position="38"/>
        <end position="62"/>
    </location>
</feature>
<sequence length="130" mass="14579">MTFSKEESSADSSFPINACMCDSGLPPRSVRVRLPRVQNLEEDHNEQTSNPEKTMDSSVCGESKLKPGKHKCPGCSIRSCGLPCVKTHKHRTGCNGRRKVIDFVTVSKFEDISFYLVIIPSFHIKREHKA</sequence>
<dbReference type="SUPFAM" id="SSF144232">
    <property type="entry name" value="HIT/MYND zinc finger-like"/>
    <property type="match status" value="1"/>
</dbReference>
<evidence type="ECO:0000256" key="3">
    <source>
        <dbReference type="ARBA" id="ARBA00022833"/>
    </source>
</evidence>
<evidence type="ECO:0000256" key="2">
    <source>
        <dbReference type="ARBA" id="ARBA00022771"/>
    </source>
</evidence>
<keyword evidence="8" id="KW-1185">Reference proteome</keyword>
<proteinExistence type="predicted"/>
<organism evidence="7 8">
    <name type="scientific">Brassica cretica</name>
    <name type="common">Mustard</name>
    <dbReference type="NCBI Taxonomy" id="69181"/>
    <lineage>
        <taxon>Eukaryota</taxon>
        <taxon>Viridiplantae</taxon>
        <taxon>Streptophyta</taxon>
        <taxon>Embryophyta</taxon>
        <taxon>Tracheophyta</taxon>
        <taxon>Spermatophyta</taxon>
        <taxon>Magnoliopsida</taxon>
        <taxon>eudicotyledons</taxon>
        <taxon>Gunneridae</taxon>
        <taxon>Pentapetalae</taxon>
        <taxon>rosids</taxon>
        <taxon>malvids</taxon>
        <taxon>Brassicales</taxon>
        <taxon>Brassicaceae</taxon>
        <taxon>Brassiceae</taxon>
        <taxon>Brassica</taxon>
    </lineage>
</organism>
<evidence type="ECO:0000256" key="1">
    <source>
        <dbReference type="ARBA" id="ARBA00022723"/>
    </source>
</evidence>
<protein>
    <recommendedName>
        <fullName evidence="6">HIT-type domain-containing protein</fullName>
    </recommendedName>
</protein>
<gene>
    <name evidence="7" type="ORF">DY000_02058225</name>
</gene>
<feature type="domain" description="HIT-type" evidence="6">
    <location>
        <begin position="57"/>
        <end position="94"/>
    </location>
</feature>
<dbReference type="EMBL" id="QGKV02002055">
    <property type="protein sequence ID" value="KAF3496188.1"/>
    <property type="molecule type" value="Genomic_DNA"/>
</dbReference>
<evidence type="ECO:0000313" key="7">
    <source>
        <dbReference type="EMBL" id="KAF3496188.1"/>
    </source>
</evidence>
<dbReference type="Gene3D" id="3.30.60.190">
    <property type="match status" value="1"/>
</dbReference>
<evidence type="ECO:0000256" key="5">
    <source>
        <dbReference type="SAM" id="MobiDB-lite"/>
    </source>
</evidence>
<name>A0ABQ7AEZ6_BRACR</name>
<dbReference type="InterPro" id="IPR051639">
    <property type="entry name" value="BCD1"/>
</dbReference>
<accession>A0ABQ7AEZ6</accession>
<dbReference type="Proteomes" id="UP000266723">
    <property type="component" value="Unassembled WGS sequence"/>
</dbReference>
<evidence type="ECO:0000313" key="8">
    <source>
        <dbReference type="Proteomes" id="UP000266723"/>
    </source>
</evidence>